<dbReference type="GO" id="GO:0005737">
    <property type="term" value="C:cytoplasm"/>
    <property type="evidence" value="ECO:0007669"/>
    <property type="project" value="UniProtKB-SubCell"/>
</dbReference>
<feature type="site" description="Stabilizes the basic form of H active site to accept a proton" evidence="8">
    <location>
        <position position="99"/>
    </location>
</feature>
<keyword evidence="8" id="KW-0963">Cytoplasm</keyword>
<feature type="binding site" evidence="8">
    <location>
        <position position="72"/>
    </location>
    <ligand>
        <name>tRNA</name>
        <dbReference type="ChEBI" id="CHEBI:17843"/>
    </ligand>
</feature>
<feature type="binding site" evidence="8">
    <location>
        <position position="74"/>
    </location>
    <ligand>
        <name>tRNA</name>
        <dbReference type="ChEBI" id="CHEBI:17843"/>
    </ligand>
</feature>
<dbReference type="HAMAP" id="MF_00083">
    <property type="entry name" value="Pept_tRNA_hydro_bact"/>
    <property type="match status" value="1"/>
</dbReference>
<reference evidence="11" key="2">
    <citation type="journal article" date="2021" name="PeerJ">
        <title>Extensive microbial diversity within the chicken gut microbiome revealed by metagenomics and culture.</title>
        <authorList>
            <person name="Gilroy R."/>
            <person name="Ravi A."/>
            <person name="Getino M."/>
            <person name="Pursley I."/>
            <person name="Horton D.L."/>
            <person name="Alikhan N.F."/>
            <person name="Baker D."/>
            <person name="Gharbi K."/>
            <person name="Hall N."/>
            <person name="Watson M."/>
            <person name="Adriaenssens E.M."/>
            <person name="Foster-Nyarko E."/>
            <person name="Jarju S."/>
            <person name="Secka A."/>
            <person name="Antonio M."/>
            <person name="Oren A."/>
            <person name="Chaudhuri R.R."/>
            <person name="La Ragione R."/>
            <person name="Hildebrand F."/>
            <person name="Pallen M.J."/>
        </authorList>
    </citation>
    <scope>NUCLEOTIDE SEQUENCE</scope>
    <source>
        <strain evidence="11">CHK176-6737</strain>
    </source>
</reference>
<evidence type="ECO:0000313" key="11">
    <source>
        <dbReference type="EMBL" id="HIU69769.1"/>
    </source>
</evidence>
<evidence type="ECO:0000256" key="6">
    <source>
        <dbReference type="ARBA" id="ARBA00048707"/>
    </source>
</evidence>
<dbReference type="GO" id="GO:0000049">
    <property type="term" value="F:tRNA binding"/>
    <property type="evidence" value="ECO:0007669"/>
    <property type="project" value="UniProtKB-UniRule"/>
</dbReference>
<organism evidence="11 12">
    <name type="scientific">Candidatus Scybalenecus merdavium</name>
    <dbReference type="NCBI Taxonomy" id="2840939"/>
    <lineage>
        <taxon>Bacteria</taxon>
        <taxon>Bacillati</taxon>
        <taxon>Bacillota</taxon>
        <taxon>Clostridia</taxon>
        <taxon>Eubacteriales</taxon>
        <taxon>Oscillospiraceae</taxon>
        <taxon>Oscillospiraceae incertae sedis</taxon>
        <taxon>Candidatus Scybalenecus</taxon>
    </lineage>
</organism>
<dbReference type="AlphaFoldDB" id="A0A9D1SP37"/>
<feature type="active site" description="Proton acceptor" evidence="8">
    <location>
        <position position="27"/>
    </location>
</feature>
<dbReference type="EC" id="3.1.1.29" evidence="1 8"/>
<evidence type="ECO:0000256" key="3">
    <source>
        <dbReference type="ARBA" id="ARBA00022801"/>
    </source>
</evidence>
<feature type="site" description="Discriminates between blocked and unblocked aminoacyl-tRNA" evidence="8">
    <location>
        <position position="17"/>
    </location>
</feature>
<protein>
    <recommendedName>
        <fullName evidence="7 8">Peptidyl-tRNA hydrolase</fullName>
        <shortName evidence="8">Pth</shortName>
        <ecNumber evidence="1 8">3.1.1.29</ecNumber>
    </recommendedName>
</protein>
<comment type="function">
    <text evidence="8">Hydrolyzes ribosome-free peptidyl-tRNAs (with 1 or more amino acids incorporated), which drop off the ribosome during protein synthesis, or as a result of ribosome stalling.</text>
</comment>
<gene>
    <name evidence="8" type="primary">pth</name>
    <name evidence="11" type="ORF">IAD23_07430</name>
</gene>
<evidence type="ECO:0000313" key="12">
    <source>
        <dbReference type="Proteomes" id="UP000824125"/>
    </source>
</evidence>
<evidence type="ECO:0000256" key="5">
    <source>
        <dbReference type="ARBA" id="ARBA00038063"/>
    </source>
</evidence>
<dbReference type="CDD" id="cd00462">
    <property type="entry name" value="PTH"/>
    <property type="match status" value="1"/>
</dbReference>
<dbReference type="PROSITE" id="PS01195">
    <property type="entry name" value="PEPT_TRNA_HYDROL_1"/>
    <property type="match status" value="1"/>
</dbReference>
<dbReference type="InterPro" id="IPR001328">
    <property type="entry name" value="Pept_tRNA_hydro"/>
</dbReference>
<dbReference type="NCBIfam" id="TIGR00447">
    <property type="entry name" value="pth"/>
    <property type="match status" value="1"/>
</dbReference>
<reference evidence="11" key="1">
    <citation type="submission" date="2020-10" db="EMBL/GenBank/DDBJ databases">
        <authorList>
            <person name="Gilroy R."/>
        </authorList>
    </citation>
    <scope>NUCLEOTIDE SEQUENCE</scope>
    <source>
        <strain evidence="11">CHK176-6737</strain>
    </source>
</reference>
<name>A0A9D1SP37_9FIRM</name>
<dbReference type="GO" id="GO:0004045">
    <property type="term" value="F:peptidyl-tRNA hydrolase activity"/>
    <property type="evidence" value="ECO:0007669"/>
    <property type="project" value="UniProtKB-UniRule"/>
</dbReference>
<dbReference type="PROSITE" id="PS01196">
    <property type="entry name" value="PEPT_TRNA_HYDROL_2"/>
    <property type="match status" value="1"/>
</dbReference>
<evidence type="ECO:0000256" key="8">
    <source>
        <dbReference type="HAMAP-Rule" id="MF_00083"/>
    </source>
</evidence>
<dbReference type="Proteomes" id="UP000824125">
    <property type="component" value="Unassembled WGS sequence"/>
</dbReference>
<comment type="subcellular location">
    <subcellularLocation>
        <location evidence="8">Cytoplasm</location>
    </subcellularLocation>
</comment>
<evidence type="ECO:0000256" key="1">
    <source>
        <dbReference type="ARBA" id="ARBA00013260"/>
    </source>
</evidence>
<accession>A0A9D1SP37</accession>
<comment type="caution">
    <text evidence="11">The sequence shown here is derived from an EMBL/GenBank/DDBJ whole genome shotgun (WGS) entry which is preliminary data.</text>
</comment>
<evidence type="ECO:0000256" key="4">
    <source>
        <dbReference type="ARBA" id="ARBA00022884"/>
    </source>
</evidence>
<evidence type="ECO:0000256" key="7">
    <source>
        <dbReference type="ARBA" id="ARBA00050038"/>
    </source>
</evidence>
<dbReference type="Gene3D" id="3.40.50.1470">
    <property type="entry name" value="Peptidyl-tRNA hydrolase"/>
    <property type="match status" value="1"/>
</dbReference>
<dbReference type="InterPro" id="IPR036416">
    <property type="entry name" value="Pept_tRNA_hydro_sf"/>
</dbReference>
<proteinExistence type="inferred from homology"/>
<comment type="catalytic activity">
    <reaction evidence="6 8 9">
        <text>an N-acyl-L-alpha-aminoacyl-tRNA + H2O = an N-acyl-L-amino acid + a tRNA + H(+)</text>
        <dbReference type="Rhea" id="RHEA:54448"/>
        <dbReference type="Rhea" id="RHEA-COMP:10123"/>
        <dbReference type="Rhea" id="RHEA-COMP:13883"/>
        <dbReference type="ChEBI" id="CHEBI:15377"/>
        <dbReference type="ChEBI" id="CHEBI:15378"/>
        <dbReference type="ChEBI" id="CHEBI:59874"/>
        <dbReference type="ChEBI" id="CHEBI:78442"/>
        <dbReference type="ChEBI" id="CHEBI:138191"/>
        <dbReference type="EC" id="3.1.1.29"/>
    </reaction>
</comment>
<comment type="function">
    <text evidence="8">Catalyzes the release of premature peptidyl moieties from peptidyl-tRNA molecules trapped in stalled 50S ribosomal subunits, and thus maintains levels of free tRNAs and 50S ribosomes.</text>
</comment>
<evidence type="ECO:0000256" key="2">
    <source>
        <dbReference type="ARBA" id="ARBA00022555"/>
    </source>
</evidence>
<dbReference type="PANTHER" id="PTHR17224">
    <property type="entry name" value="PEPTIDYL-TRNA HYDROLASE"/>
    <property type="match status" value="1"/>
</dbReference>
<feature type="binding site" evidence="8">
    <location>
        <position position="22"/>
    </location>
    <ligand>
        <name>tRNA</name>
        <dbReference type="ChEBI" id="CHEBI:17843"/>
    </ligand>
</feature>
<comment type="similarity">
    <text evidence="5 8 10">Belongs to the PTH family.</text>
</comment>
<dbReference type="GO" id="GO:0072344">
    <property type="term" value="P:rescue of stalled ribosome"/>
    <property type="evidence" value="ECO:0007669"/>
    <property type="project" value="UniProtKB-UniRule"/>
</dbReference>
<comment type="subunit">
    <text evidence="8">Monomer.</text>
</comment>
<dbReference type="Pfam" id="PF01195">
    <property type="entry name" value="Pept_tRNA_hydro"/>
    <property type="match status" value="1"/>
</dbReference>
<evidence type="ECO:0000256" key="9">
    <source>
        <dbReference type="RuleBase" id="RU000673"/>
    </source>
</evidence>
<dbReference type="SUPFAM" id="SSF53178">
    <property type="entry name" value="Peptidyl-tRNA hydrolase-like"/>
    <property type="match status" value="1"/>
</dbReference>
<keyword evidence="4 8" id="KW-0694">RNA-binding</keyword>
<dbReference type="PANTHER" id="PTHR17224:SF1">
    <property type="entry name" value="PEPTIDYL-TRNA HYDROLASE"/>
    <property type="match status" value="1"/>
</dbReference>
<keyword evidence="3 8" id="KW-0378">Hydrolase</keyword>
<evidence type="ECO:0000256" key="10">
    <source>
        <dbReference type="RuleBase" id="RU004320"/>
    </source>
</evidence>
<dbReference type="GO" id="GO:0006515">
    <property type="term" value="P:protein quality control for misfolded or incompletely synthesized proteins"/>
    <property type="evidence" value="ECO:0007669"/>
    <property type="project" value="UniProtKB-UniRule"/>
</dbReference>
<dbReference type="EMBL" id="DVNM01000042">
    <property type="protein sequence ID" value="HIU69769.1"/>
    <property type="molecule type" value="Genomic_DNA"/>
</dbReference>
<dbReference type="FunFam" id="3.40.50.1470:FF:000001">
    <property type="entry name" value="Peptidyl-tRNA hydrolase"/>
    <property type="match status" value="1"/>
</dbReference>
<dbReference type="InterPro" id="IPR018171">
    <property type="entry name" value="Pept_tRNA_hydro_CS"/>
</dbReference>
<sequence length="195" mass="21216">MFFKKSGPSWLIAGLGNPGIQYENTRHNAGFIAMDALCSDCGVALRRLKFHAYAETAEIAGQKCLLMKPQTYMNNSGEAVADAADFYKIAPEHILVFSDDVSLEPGRLRIRRKGSAGGHNGLKSIIELTGSENFVRLKIGVGQKPAYMDDLADWVLSRFTPAEKKLVETAGAHAAEAAKLIVAGQIDRAMNLYNT</sequence>
<feature type="binding site" evidence="8">
    <location>
        <position position="120"/>
    </location>
    <ligand>
        <name>tRNA</name>
        <dbReference type="ChEBI" id="CHEBI:17843"/>
    </ligand>
</feature>
<keyword evidence="2 8" id="KW-0820">tRNA-binding</keyword>